<protein>
    <submittedName>
        <fullName evidence="2">Uncharacterized protein</fullName>
    </submittedName>
</protein>
<evidence type="ECO:0000313" key="2">
    <source>
        <dbReference type="EMBL" id="TNN48523.1"/>
    </source>
</evidence>
<dbReference type="EMBL" id="SRLO01000693">
    <property type="protein sequence ID" value="TNN48523.1"/>
    <property type="molecule type" value="Genomic_DNA"/>
</dbReference>
<accession>A0A4Z2G6J5</accession>
<dbReference type="Proteomes" id="UP000314294">
    <property type="component" value="Unassembled WGS sequence"/>
</dbReference>
<gene>
    <name evidence="2" type="ORF">EYF80_041267</name>
</gene>
<proteinExistence type="predicted"/>
<feature type="compositionally biased region" description="Basic and acidic residues" evidence="1">
    <location>
        <begin position="186"/>
        <end position="197"/>
    </location>
</feature>
<organism evidence="2 3">
    <name type="scientific">Liparis tanakae</name>
    <name type="common">Tanaka's snailfish</name>
    <dbReference type="NCBI Taxonomy" id="230148"/>
    <lineage>
        <taxon>Eukaryota</taxon>
        <taxon>Metazoa</taxon>
        <taxon>Chordata</taxon>
        <taxon>Craniata</taxon>
        <taxon>Vertebrata</taxon>
        <taxon>Euteleostomi</taxon>
        <taxon>Actinopterygii</taxon>
        <taxon>Neopterygii</taxon>
        <taxon>Teleostei</taxon>
        <taxon>Neoteleostei</taxon>
        <taxon>Acanthomorphata</taxon>
        <taxon>Eupercaria</taxon>
        <taxon>Perciformes</taxon>
        <taxon>Cottioidei</taxon>
        <taxon>Cottales</taxon>
        <taxon>Liparidae</taxon>
        <taxon>Liparis</taxon>
    </lineage>
</organism>
<dbReference type="AlphaFoldDB" id="A0A4Z2G6J5"/>
<feature type="region of interest" description="Disordered" evidence="1">
    <location>
        <begin position="186"/>
        <end position="208"/>
    </location>
</feature>
<evidence type="ECO:0000256" key="1">
    <source>
        <dbReference type="SAM" id="MobiDB-lite"/>
    </source>
</evidence>
<name>A0A4Z2G6J5_9TELE</name>
<sequence>MQTSMFQDKDCSSLCFCLGLADKERHICLAALTGTRWLPLRDYELDTSQSKQALEERPGLRGSAATTVCMRPITAAPRGGLITKHSIEVLGPKDELPSPPTAAYECVPFSPPQRPLVDFHWPPIHDMLGRHVEIIRLHSDEDQAGLFAGILSTLSLPYKHRARHAGREAAAARGPDKLQRCLHQADHVHGSEEREWRSSGFDRSPHSP</sequence>
<reference evidence="2 3" key="1">
    <citation type="submission" date="2019-03" db="EMBL/GenBank/DDBJ databases">
        <title>First draft genome of Liparis tanakae, snailfish: a comprehensive survey of snailfish specific genes.</title>
        <authorList>
            <person name="Kim W."/>
            <person name="Song I."/>
            <person name="Jeong J.-H."/>
            <person name="Kim D."/>
            <person name="Kim S."/>
            <person name="Ryu S."/>
            <person name="Song J.Y."/>
            <person name="Lee S.K."/>
        </authorList>
    </citation>
    <scope>NUCLEOTIDE SEQUENCE [LARGE SCALE GENOMIC DNA]</scope>
    <source>
        <tissue evidence="2">Muscle</tissue>
    </source>
</reference>
<keyword evidence="3" id="KW-1185">Reference proteome</keyword>
<evidence type="ECO:0000313" key="3">
    <source>
        <dbReference type="Proteomes" id="UP000314294"/>
    </source>
</evidence>
<comment type="caution">
    <text evidence="2">The sequence shown here is derived from an EMBL/GenBank/DDBJ whole genome shotgun (WGS) entry which is preliminary data.</text>
</comment>